<evidence type="ECO:0008006" key="3">
    <source>
        <dbReference type="Google" id="ProtNLM"/>
    </source>
</evidence>
<evidence type="ECO:0000313" key="2">
    <source>
        <dbReference type="Proteomes" id="UP000092884"/>
    </source>
</evidence>
<evidence type="ECO:0000313" key="1">
    <source>
        <dbReference type="EMBL" id="ANV98631.1"/>
    </source>
</evidence>
<reference evidence="2" key="1">
    <citation type="submission" date="2016-07" db="EMBL/GenBank/DDBJ databases">
        <authorList>
            <person name="Florea S."/>
            <person name="Webb J.S."/>
            <person name="Jaromczyk J."/>
            <person name="Schardl C.L."/>
        </authorList>
    </citation>
    <scope>NUCLEOTIDE SEQUENCE [LARGE SCALE GENOMIC DNA]</scope>
    <source>
        <strain evidence="2">MIT 01-6242</strain>
    </source>
</reference>
<keyword evidence="2" id="KW-1185">Reference proteome</keyword>
<dbReference type="EMBL" id="CP016503">
    <property type="protein sequence ID" value="ANV98631.1"/>
    <property type="molecule type" value="Genomic_DNA"/>
</dbReference>
<dbReference type="STRING" id="222136.BBW65_07395"/>
<gene>
    <name evidence="1" type="ORF">BBW65_07395</name>
</gene>
<name>A0A1B1U7C7_9HELI</name>
<dbReference type="RefSeq" id="WP_066341576.1">
    <property type="nucleotide sequence ID" value="NZ_CP016503.1"/>
</dbReference>
<proteinExistence type="predicted"/>
<organism evidence="1 2">
    <name type="scientific">Helicobacter enhydrae</name>
    <dbReference type="NCBI Taxonomy" id="222136"/>
    <lineage>
        <taxon>Bacteria</taxon>
        <taxon>Pseudomonadati</taxon>
        <taxon>Campylobacterota</taxon>
        <taxon>Epsilonproteobacteria</taxon>
        <taxon>Campylobacterales</taxon>
        <taxon>Helicobacteraceae</taxon>
        <taxon>Helicobacter</taxon>
    </lineage>
</organism>
<dbReference type="Proteomes" id="UP000092884">
    <property type="component" value="Chromosome"/>
</dbReference>
<dbReference type="AlphaFoldDB" id="A0A1B1U7C7"/>
<protein>
    <recommendedName>
        <fullName evidence="3">Lipoprotein</fullName>
    </recommendedName>
</protein>
<dbReference type="KEGG" id="het:BBW65_07395"/>
<dbReference type="OrthoDB" id="5326274at2"/>
<accession>A0A1B1U7C7</accession>
<sequence>MKLRYVLLGFCIFWVLGCSNLSDMRFSQGFAKEKQMQLTRKADVIVDGRTIMSAFCIYLNELKPDVYQGGEYFVVELSSEEKVSAKALRFLLFDQPPVEVKEIVKNPNHLQEFQKHSQWNQLFLVRFAPVWQADIPKLALLVEVDKFAMKFDYSYRINQR</sequence>
<dbReference type="PROSITE" id="PS51257">
    <property type="entry name" value="PROKAR_LIPOPROTEIN"/>
    <property type="match status" value="1"/>
</dbReference>